<dbReference type="Pfam" id="PF03055">
    <property type="entry name" value="RPE65"/>
    <property type="match status" value="2"/>
</dbReference>
<name>M7SWN9_EUTLA</name>
<dbReference type="Proteomes" id="UP000012174">
    <property type="component" value="Unassembled WGS sequence"/>
</dbReference>
<evidence type="ECO:0000256" key="2">
    <source>
        <dbReference type="ARBA" id="ARBA00022723"/>
    </source>
</evidence>
<dbReference type="PANTHER" id="PTHR10543">
    <property type="entry name" value="BETA-CAROTENE DIOXYGENASE"/>
    <property type="match status" value="1"/>
</dbReference>
<dbReference type="STRING" id="1287681.M7SWN9"/>
<feature type="transmembrane region" description="Helical" evidence="6">
    <location>
        <begin position="115"/>
        <end position="139"/>
    </location>
</feature>
<evidence type="ECO:0000313" key="7">
    <source>
        <dbReference type="EMBL" id="EMR61981.1"/>
    </source>
</evidence>
<dbReference type="PANTHER" id="PTHR10543:SF89">
    <property type="entry name" value="CAROTENOID 9,10(9',10')-CLEAVAGE DIOXYGENASE 1"/>
    <property type="match status" value="1"/>
</dbReference>
<protein>
    <submittedName>
        <fullName evidence="7">Putative carotenoid cleavage dioxygenase protein</fullName>
    </submittedName>
</protein>
<dbReference type="eggNOG" id="KOG1285">
    <property type="taxonomic scope" value="Eukaryota"/>
</dbReference>
<sequence>MEEQLRNPHPYLSGNFAPIKRCRPLTPCTHTGRIPQELAGGQYVRNGGNPLTNDDHDRDAHWFDGDGMLSGVLFRRQGEKETEIVPEFVNQYVLTDVYLNAKGNQNLKRPLLPSIATLISASLLTIITVVLRTFALVFLSNFPGSRRTIKKISVANTGVVYHDGRALATCESGPPMRFELPSLETIGWFNGRKAENEPSRDSRSGFGGEGPIAFMKEWTTGHPRVDPVTKELISFHGVFIKPYEPQKIQWFETNPCVIFHTANCWETTSQAPATETSVHLLACRLTSASVVYSAGALQPPVPKPVPPEYVEEEQCRLYYYEFPLVADGSDETPTIRNQWALSAVPMEFPTLSPSCYMKPARYVYGCSTDSSSYSESSLGKAAKIDLIGKIDTATLIARGMAQPPQQIKGCVDTRTPDEVMQSTDPNDPVKIFRMPEGWFTQEPRFVPRSNPKSEDDGWLLTYVFDESQLDENGECPEDAISELWIIDAISMKEVVGKIKLPQRVPYGLHGTWFSEEEIAEQRPFDSLRREVCKDELDLKSPLSVVRARLERWLG</sequence>
<comment type="similarity">
    <text evidence="1">Belongs to the carotenoid oxygenase family.</text>
</comment>
<evidence type="ECO:0000256" key="5">
    <source>
        <dbReference type="PIRSR" id="PIRSR604294-1"/>
    </source>
</evidence>
<dbReference type="InterPro" id="IPR004294">
    <property type="entry name" value="Carotenoid_Oase"/>
</dbReference>
<keyword evidence="3" id="KW-0560">Oxidoreductase</keyword>
<accession>M7SWN9</accession>
<keyword evidence="6" id="KW-0472">Membrane</keyword>
<dbReference type="HOGENOM" id="CLU_016472_4_0_1"/>
<keyword evidence="6" id="KW-0812">Transmembrane</keyword>
<evidence type="ECO:0000256" key="4">
    <source>
        <dbReference type="ARBA" id="ARBA00023004"/>
    </source>
</evidence>
<evidence type="ECO:0000313" key="8">
    <source>
        <dbReference type="Proteomes" id="UP000012174"/>
    </source>
</evidence>
<dbReference type="GO" id="GO:0046872">
    <property type="term" value="F:metal ion binding"/>
    <property type="evidence" value="ECO:0007669"/>
    <property type="project" value="UniProtKB-KW"/>
</dbReference>
<feature type="binding site" evidence="5">
    <location>
        <position position="260"/>
    </location>
    <ligand>
        <name>Fe cation</name>
        <dbReference type="ChEBI" id="CHEBI:24875"/>
        <note>catalytic</note>
    </ligand>
</feature>
<dbReference type="AlphaFoldDB" id="M7SWN9"/>
<dbReference type="GO" id="GO:0016121">
    <property type="term" value="P:carotene catabolic process"/>
    <property type="evidence" value="ECO:0007669"/>
    <property type="project" value="TreeGrafter"/>
</dbReference>
<dbReference type="EMBL" id="KB707516">
    <property type="protein sequence ID" value="EMR61981.1"/>
    <property type="molecule type" value="Genomic_DNA"/>
</dbReference>
<dbReference type="KEGG" id="ela:UCREL1_11090"/>
<reference evidence="8" key="1">
    <citation type="journal article" date="2013" name="Genome Announc.">
        <title>Draft genome sequence of the grapevine dieback fungus Eutypa lata UCR-EL1.</title>
        <authorList>
            <person name="Blanco-Ulate B."/>
            <person name="Rolshausen P.E."/>
            <person name="Cantu D."/>
        </authorList>
    </citation>
    <scope>NUCLEOTIDE SEQUENCE [LARGE SCALE GENOMIC DNA]</scope>
    <source>
        <strain evidence="8">UCR-EL1</strain>
    </source>
</reference>
<gene>
    <name evidence="7" type="ORF">UCREL1_11090</name>
</gene>
<keyword evidence="8" id="KW-1185">Reference proteome</keyword>
<keyword evidence="4 5" id="KW-0408">Iron</keyword>
<dbReference type="GO" id="GO:0010436">
    <property type="term" value="F:carotenoid dioxygenase activity"/>
    <property type="evidence" value="ECO:0007669"/>
    <property type="project" value="TreeGrafter"/>
</dbReference>
<keyword evidence="6" id="KW-1133">Transmembrane helix</keyword>
<dbReference type="OrthoDB" id="1069523at2759"/>
<evidence type="ECO:0000256" key="3">
    <source>
        <dbReference type="ARBA" id="ARBA00023002"/>
    </source>
</evidence>
<keyword evidence="2 5" id="KW-0479">Metal-binding</keyword>
<evidence type="ECO:0000256" key="1">
    <source>
        <dbReference type="ARBA" id="ARBA00006787"/>
    </source>
</evidence>
<proteinExistence type="inferred from homology"/>
<evidence type="ECO:0000256" key="6">
    <source>
        <dbReference type="SAM" id="Phobius"/>
    </source>
</evidence>
<dbReference type="OMA" id="TVGWYNG"/>
<organism evidence="7 8">
    <name type="scientific">Eutypa lata (strain UCR-EL1)</name>
    <name type="common">Grapevine dieback disease fungus</name>
    <name type="synonym">Eutypa armeniacae</name>
    <dbReference type="NCBI Taxonomy" id="1287681"/>
    <lineage>
        <taxon>Eukaryota</taxon>
        <taxon>Fungi</taxon>
        <taxon>Dikarya</taxon>
        <taxon>Ascomycota</taxon>
        <taxon>Pezizomycotina</taxon>
        <taxon>Sordariomycetes</taxon>
        <taxon>Xylariomycetidae</taxon>
        <taxon>Xylariales</taxon>
        <taxon>Diatrypaceae</taxon>
        <taxon>Eutypa</taxon>
    </lineage>
</organism>
<comment type="cofactor">
    <cofactor evidence="5">
        <name>Fe(2+)</name>
        <dbReference type="ChEBI" id="CHEBI:29033"/>
    </cofactor>
    <text evidence="5">Binds 1 Fe(2+) ion per subunit.</text>
</comment>
<keyword evidence="7" id="KW-0223">Dioxygenase</keyword>
<feature type="binding site" evidence="5">
    <location>
        <position position="509"/>
    </location>
    <ligand>
        <name>Fe cation</name>
        <dbReference type="ChEBI" id="CHEBI:24875"/>
        <note>catalytic</note>
    </ligand>
</feature>